<evidence type="ECO:0000256" key="3">
    <source>
        <dbReference type="ARBA" id="ARBA00023315"/>
    </source>
</evidence>
<keyword evidence="2 4" id="KW-0808">Transferase</keyword>
<keyword evidence="6" id="KW-1185">Reference proteome</keyword>
<dbReference type="Proteomes" id="UP000028702">
    <property type="component" value="Unassembled WGS sequence"/>
</dbReference>
<keyword evidence="3 4" id="KW-0012">Acyltransferase</keyword>
<comment type="similarity">
    <text evidence="4">Belongs to the L/F-transferase family.</text>
</comment>
<dbReference type="eggNOG" id="COG2360">
    <property type="taxonomic scope" value="Bacteria"/>
</dbReference>
<dbReference type="Gene3D" id="3.40.630.70">
    <property type="entry name" value="Leucyl/phenylalanyl-tRNA-protein transferase, C-terminal domain"/>
    <property type="match status" value="1"/>
</dbReference>
<protein>
    <recommendedName>
        <fullName evidence="4">Leucyl/phenylalanyl-tRNA--protein transferase</fullName>
        <ecNumber evidence="4">2.3.2.6</ecNumber>
    </recommendedName>
    <alternativeName>
        <fullName evidence="4">L/F-transferase</fullName>
    </alternativeName>
    <alternativeName>
        <fullName evidence="4">Leucyltransferase</fullName>
    </alternativeName>
    <alternativeName>
        <fullName evidence="4">Phenyalanyltransferase</fullName>
    </alternativeName>
</protein>
<evidence type="ECO:0000313" key="6">
    <source>
        <dbReference type="Proteomes" id="UP000028702"/>
    </source>
</evidence>
<dbReference type="SUPFAM" id="SSF55729">
    <property type="entry name" value="Acyl-CoA N-acyltransferases (Nat)"/>
    <property type="match status" value="1"/>
</dbReference>
<dbReference type="EC" id="2.3.2.6" evidence="4"/>
<evidence type="ECO:0000313" key="5">
    <source>
        <dbReference type="EMBL" id="GAK44930.1"/>
    </source>
</evidence>
<comment type="caution">
    <text evidence="5">The sequence shown here is derived from an EMBL/GenBank/DDBJ whole genome shotgun (WGS) entry which is preliminary data.</text>
</comment>
<dbReference type="InterPro" id="IPR016181">
    <property type="entry name" value="Acyl_CoA_acyltransferase"/>
</dbReference>
<dbReference type="RefSeq" id="WP_197052870.1">
    <property type="nucleotide sequence ID" value="NZ_BBIO01000006.1"/>
</dbReference>
<evidence type="ECO:0000256" key="1">
    <source>
        <dbReference type="ARBA" id="ARBA00022490"/>
    </source>
</evidence>
<dbReference type="AlphaFoldDB" id="A0A081BA62"/>
<sequence>MGAEKALMAPQGFFQRRPENAYAHPDGLVDLGGSMNAARLIGAYAQGVYPWNHASPLKWWSPSKRAVLFFGDLRIEKNLRRLLRQKRYSVTFDVDFESVMRGCARPRPGHLPVTWIDEDTVRAYRRLFALGRAHSVEVWDRDGTLAGGLYGVVQGGVFVIESQFAEMRDASKVGFVTLMRHLREWGFVAADGKVMTGHLANFGMKDISRSAYLGLLHASREHQVPQIWLADPALDPAEWKPEDDYLTV</sequence>
<dbReference type="PANTHER" id="PTHR30098:SF2">
    <property type="entry name" value="LEUCYL_PHENYLALANYL-TRNA--PROTEIN TRANSFERASE"/>
    <property type="match status" value="1"/>
</dbReference>
<comment type="function">
    <text evidence="4">Functions in the N-end rule pathway of protein degradation where it conjugates Leu, Phe and, less efficiently, Met from aminoacyl-tRNAs to the N-termini of proteins containing an N-terminal arginine or lysine.</text>
</comment>
<dbReference type="PANTHER" id="PTHR30098">
    <property type="entry name" value="LEUCYL/PHENYLALANYL-TRNA--PROTEIN TRANSFERASE"/>
    <property type="match status" value="1"/>
</dbReference>
<comment type="catalytic activity">
    <reaction evidence="4">
        <text>N-terminal L-arginyl-[protein] + L-leucyl-tRNA(Leu) = N-terminal L-leucyl-L-arginyl-[protein] + tRNA(Leu) + H(+)</text>
        <dbReference type="Rhea" id="RHEA:50416"/>
        <dbReference type="Rhea" id="RHEA-COMP:9613"/>
        <dbReference type="Rhea" id="RHEA-COMP:9622"/>
        <dbReference type="Rhea" id="RHEA-COMP:12672"/>
        <dbReference type="Rhea" id="RHEA-COMP:12673"/>
        <dbReference type="ChEBI" id="CHEBI:15378"/>
        <dbReference type="ChEBI" id="CHEBI:64719"/>
        <dbReference type="ChEBI" id="CHEBI:78442"/>
        <dbReference type="ChEBI" id="CHEBI:78494"/>
        <dbReference type="ChEBI" id="CHEBI:133044"/>
        <dbReference type="EC" id="2.3.2.6"/>
    </reaction>
</comment>
<gene>
    <name evidence="4" type="primary">aat</name>
    <name evidence="5" type="ORF">M2A_1429</name>
</gene>
<name>A0A081BA62_9HYPH</name>
<comment type="catalytic activity">
    <reaction evidence="4">
        <text>L-phenylalanyl-tRNA(Phe) + an N-terminal L-alpha-aminoacyl-[protein] = an N-terminal L-phenylalanyl-L-alpha-aminoacyl-[protein] + tRNA(Phe)</text>
        <dbReference type="Rhea" id="RHEA:43632"/>
        <dbReference type="Rhea" id="RHEA-COMP:9668"/>
        <dbReference type="Rhea" id="RHEA-COMP:9699"/>
        <dbReference type="Rhea" id="RHEA-COMP:10636"/>
        <dbReference type="Rhea" id="RHEA-COMP:10637"/>
        <dbReference type="ChEBI" id="CHEBI:78442"/>
        <dbReference type="ChEBI" id="CHEBI:78531"/>
        <dbReference type="ChEBI" id="CHEBI:78597"/>
        <dbReference type="ChEBI" id="CHEBI:83561"/>
        <dbReference type="EC" id="2.3.2.6"/>
    </reaction>
</comment>
<comment type="subcellular location">
    <subcellularLocation>
        <location evidence="4">Cytoplasm</location>
    </subcellularLocation>
</comment>
<dbReference type="NCBIfam" id="TIGR00667">
    <property type="entry name" value="aat"/>
    <property type="match status" value="1"/>
</dbReference>
<comment type="catalytic activity">
    <reaction evidence="4">
        <text>N-terminal L-lysyl-[protein] + L-leucyl-tRNA(Leu) = N-terminal L-leucyl-L-lysyl-[protein] + tRNA(Leu) + H(+)</text>
        <dbReference type="Rhea" id="RHEA:12340"/>
        <dbReference type="Rhea" id="RHEA-COMP:9613"/>
        <dbReference type="Rhea" id="RHEA-COMP:9622"/>
        <dbReference type="Rhea" id="RHEA-COMP:12670"/>
        <dbReference type="Rhea" id="RHEA-COMP:12671"/>
        <dbReference type="ChEBI" id="CHEBI:15378"/>
        <dbReference type="ChEBI" id="CHEBI:65249"/>
        <dbReference type="ChEBI" id="CHEBI:78442"/>
        <dbReference type="ChEBI" id="CHEBI:78494"/>
        <dbReference type="ChEBI" id="CHEBI:133043"/>
        <dbReference type="EC" id="2.3.2.6"/>
    </reaction>
</comment>
<evidence type="ECO:0000256" key="2">
    <source>
        <dbReference type="ARBA" id="ARBA00022679"/>
    </source>
</evidence>
<dbReference type="GO" id="GO:0030163">
    <property type="term" value="P:protein catabolic process"/>
    <property type="evidence" value="ECO:0007669"/>
    <property type="project" value="UniProtKB-UniRule"/>
</dbReference>
<dbReference type="STRING" id="1333998.M2A_1429"/>
<dbReference type="GO" id="GO:0005737">
    <property type="term" value="C:cytoplasm"/>
    <property type="evidence" value="ECO:0007669"/>
    <property type="project" value="UniProtKB-SubCell"/>
</dbReference>
<reference evidence="5 6" key="1">
    <citation type="submission" date="2014-07" db="EMBL/GenBank/DDBJ databases">
        <title>Tepidicaulis marinum gen. nov., sp. nov., a novel marine bacterium denitrifying nitrate to nitrous oxide strictly under microaerobic conditions.</title>
        <authorList>
            <person name="Takeuchi M."/>
            <person name="Yamagishi T."/>
            <person name="Kamagata Y."/>
            <person name="Oshima K."/>
            <person name="Hattori M."/>
            <person name="Katayama T."/>
            <person name="Hanada S."/>
            <person name="Tamaki H."/>
            <person name="Marumo K."/>
            <person name="Maeda H."/>
            <person name="Nedachi M."/>
            <person name="Iwasaki W."/>
            <person name="Suwa Y."/>
            <person name="Sakata S."/>
        </authorList>
    </citation>
    <scope>NUCLEOTIDE SEQUENCE [LARGE SCALE GENOMIC DNA]</scope>
    <source>
        <strain evidence="5 6">MA2</strain>
    </source>
</reference>
<dbReference type="EMBL" id="BBIO01000006">
    <property type="protein sequence ID" value="GAK44930.1"/>
    <property type="molecule type" value="Genomic_DNA"/>
</dbReference>
<keyword evidence="1 4" id="KW-0963">Cytoplasm</keyword>
<accession>A0A081BA62</accession>
<dbReference type="GO" id="GO:0008914">
    <property type="term" value="F:leucyl-tRNA--protein transferase activity"/>
    <property type="evidence" value="ECO:0007669"/>
    <property type="project" value="UniProtKB-UniRule"/>
</dbReference>
<dbReference type="InterPro" id="IPR004616">
    <property type="entry name" value="Leu/Phe-tRNA_Trfase"/>
</dbReference>
<evidence type="ECO:0000256" key="4">
    <source>
        <dbReference type="HAMAP-Rule" id="MF_00688"/>
    </source>
</evidence>
<dbReference type="HAMAP" id="MF_00688">
    <property type="entry name" value="Leu_Phe_trans"/>
    <property type="match status" value="1"/>
</dbReference>
<dbReference type="Pfam" id="PF03588">
    <property type="entry name" value="Leu_Phe_trans"/>
    <property type="match status" value="1"/>
</dbReference>
<organism evidence="5 6">
    <name type="scientific">Tepidicaulis marinus</name>
    <dbReference type="NCBI Taxonomy" id="1333998"/>
    <lineage>
        <taxon>Bacteria</taxon>
        <taxon>Pseudomonadati</taxon>
        <taxon>Pseudomonadota</taxon>
        <taxon>Alphaproteobacteria</taxon>
        <taxon>Hyphomicrobiales</taxon>
        <taxon>Parvibaculaceae</taxon>
        <taxon>Tepidicaulis</taxon>
    </lineage>
</organism>
<dbReference type="InterPro" id="IPR042203">
    <property type="entry name" value="Leu/Phe-tRNA_Trfase_C"/>
</dbReference>
<proteinExistence type="inferred from homology"/>
<dbReference type="Gene3D" id="3.30.70.3550">
    <property type="entry name" value="Leucyl/phenylalanyl-tRNA-protein transferase, N-terminal domain"/>
    <property type="match status" value="1"/>
</dbReference>
<dbReference type="InterPro" id="IPR042221">
    <property type="entry name" value="Leu/Phe-tRNA_Trfase_N"/>
</dbReference>